<evidence type="ECO:0000313" key="1">
    <source>
        <dbReference type="EMBL" id="MDH4765196.1"/>
    </source>
</evidence>
<accession>A0ABT6IL69</accession>
<dbReference type="RefSeq" id="WP_252977265.1">
    <property type="nucleotide sequence ID" value="NZ_JAPDIQ010000010.1"/>
</dbReference>
<proteinExistence type="predicted"/>
<keyword evidence="2" id="KW-1185">Reference proteome</keyword>
<comment type="caution">
    <text evidence="1">The sequence shown here is derived from an EMBL/GenBank/DDBJ whole genome shotgun (WGS) entry which is preliminary data.</text>
</comment>
<dbReference type="EMBL" id="JAPDIQ010000010">
    <property type="protein sequence ID" value="MDH4765196.1"/>
    <property type="molecule type" value="Genomic_DNA"/>
</dbReference>
<organism evidence="1 2">
    <name type="scientific">Pseudomonas flavocrustae</name>
    <dbReference type="NCBI Taxonomy" id="2991719"/>
    <lineage>
        <taxon>Bacteria</taxon>
        <taxon>Pseudomonadati</taxon>
        <taxon>Pseudomonadota</taxon>
        <taxon>Gammaproteobacteria</taxon>
        <taxon>Pseudomonadales</taxon>
        <taxon>Pseudomonadaceae</taxon>
        <taxon>Pseudomonas</taxon>
    </lineage>
</organism>
<reference evidence="1 2" key="1">
    <citation type="submission" date="2022-10" db="EMBL/GenBank/DDBJ databases">
        <title>A novel Pseudomonas species, isolated from Passiflora incarnata leaves.</title>
        <authorList>
            <person name="Cueva-Yesquen L.G."/>
            <person name="Fantinatti-Garboggini F."/>
        </authorList>
    </citation>
    <scope>NUCLEOTIDE SEQUENCE [LARGE SCALE GENOMIC DNA]</scope>
    <source>
        <strain evidence="1 2">CBMAI 2609</strain>
    </source>
</reference>
<sequence length="121" mass="13642">MSDFNTLDAPSLAELGQQLGFAEKLLQRCYAPYRVVFYKLGFSAGFSLHVHIAPISHALLNEIAAHSSYSDDPDGNDAILYLSREYGERDLGPEEQQTQRIEIARLREMANELLRQPGNFL</sequence>
<gene>
    <name evidence="1" type="ORF">OMP44_20070</name>
</gene>
<protein>
    <submittedName>
        <fullName evidence="1">Uncharacterized protein</fullName>
    </submittedName>
</protein>
<name>A0ABT6IL69_9PSED</name>
<evidence type="ECO:0000313" key="2">
    <source>
        <dbReference type="Proteomes" id="UP001157461"/>
    </source>
</evidence>
<dbReference type="Proteomes" id="UP001157461">
    <property type="component" value="Unassembled WGS sequence"/>
</dbReference>